<dbReference type="AlphaFoldDB" id="A0AAP0JJX8"/>
<evidence type="ECO:0000313" key="2">
    <source>
        <dbReference type="Proteomes" id="UP001420932"/>
    </source>
</evidence>
<reference evidence="1 2" key="1">
    <citation type="submission" date="2024-01" db="EMBL/GenBank/DDBJ databases">
        <title>Genome assemblies of Stephania.</title>
        <authorList>
            <person name="Yang L."/>
        </authorList>
    </citation>
    <scope>NUCLEOTIDE SEQUENCE [LARGE SCALE GENOMIC DNA]</scope>
    <source>
        <strain evidence="1">YNDBR</strain>
        <tissue evidence="1">Leaf</tissue>
    </source>
</reference>
<comment type="caution">
    <text evidence="1">The sequence shown here is derived from an EMBL/GenBank/DDBJ whole genome shotgun (WGS) entry which is preliminary data.</text>
</comment>
<gene>
    <name evidence="1" type="ORF">Syun_014335</name>
</gene>
<organism evidence="1 2">
    <name type="scientific">Stephania yunnanensis</name>
    <dbReference type="NCBI Taxonomy" id="152371"/>
    <lineage>
        <taxon>Eukaryota</taxon>
        <taxon>Viridiplantae</taxon>
        <taxon>Streptophyta</taxon>
        <taxon>Embryophyta</taxon>
        <taxon>Tracheophyta</taxon>
        <taxon>Spermatophyta</taxon>
        <taxon>Magnoliopsida</taxon>
        <taxon>Ranunculales</taxon>
        <taxon>Menispermaceae</taxon>
        <taxon>Menispermoideae</taxon>
        <taxon>Cissampelideae</taxon>
        <taxon>Stephania</taxon>
    </lineage>
</organism>
<name>A0AAP0JJX8_9MAGN</name>
<evidence type="ECO:0000313" key="1">
    <source>
        <dbReference type="EMBL" id="KAK9135005.1"/>
    </source>
</evidence>
<accession>A0AAP0JJX8</accession>
<keyword evidence="2" id="KW-1185">Reference proteome</keyword>
<sequence length="64" mass="7388">MIAVPIPIYRAKILSFRLTRQKVVEPNIPNIRMIMRKCLESMGPLSKFQQHAKMITNGGSYRIT</sequence>
<dbReference type="EMBL" id="JBBNAF010000006">
    <property type="protein sequence ID" value="KAK9135005.1"/>
    <property type="molecule type" value="Genomic_DNA"/>
</dbReference>
<proteinExistence type="predicted"/>
<dbReference type="Proteomes" id="UP001420932">
    <property type="component" value="Unassembled WGS sequence"/>
</dbReference>
<protein>
    <submittedName>
        <fullName evidence="1">Uncharacterized protein</fullName>
    </submittedName>
</protein>